<keyword evidence="12" id="KW-1185">Reference proteome</keyword>
<evidence type="ECO:0000256" key="6">
    <source>
        <dbReference type="ARBA" id="ARBA00034000"/>
    </source>
</evidence>
<evidence type="ECO:0000313" key="12">
    <source>
        <dbReference type="Proteomes" id="UP001139179"/>
    </source>
</evidence>
<evidence type="ECO:0000259" key="8">
    <source>
        <dbReference type="Pfam" id="PF00905"/>
    </source>
</evidence>
<dbReference type="EC" id="3.4.16.4" evidence="4"/>
<accession>A0A9X2DPW8</accession>
<dbReference type="Gene3D" id="3.10.450.100">
    <property type="entry name" value="NTF2-like, domain 1"/>
    <property type="match status" value="1"/>
</dbReference>
<organism evidence="11 12">
    <name type="scientific">Halalkalibacter oceani</name>
    <dbReference type="NCBI Taxonomy" id="1653776"/>
    <lineage>
        <taxon>Bacteria</taxon>
        <taxon>Bacillati</taxon>
        <taxon>Bacillota</taxon>
        <taxon>Bacilli</taxon>
        <taxon>Bacillales</taxon>
        <taxon>Bacillaceae</taxon>
        <taxon>Halalkalibacter</taxon>
    </lineage>
</organism>
<gene>
    <name evidence="11" type="ORF">M3202_02405</name>
</gene>
<comment type="caution">
    <text evidence="11">The sequence shown here is derived from an EMBL/GenBank/DDBJ whole genome shotgun (WGS) entry which is preliminary data.</text>
</comment>
<proteinExistence type="inferred from homology"/>
<dbReference type="SUPFAM" id="SSF56601">
    <property type="entry name" value="beta-lactamase/transpeptidase-like"/>
    <property type="match status" value="1"/>
</dbReference>
<dbReference type="PROSITE" id="PS51257">
    <property type="entry name" value="PROKAR_LIPOPROTEIN"/>
    <property type="match status" value="1"/>
</dbReference>
<dbReference type="PANTHER" id="PTHR30627:SF25">
    <property type="entry name" value="PENICILLIN-BINDING PROTEIN 3"/>
    <property type="match status" value="1"/>
</dbReference>
<dbReference type="RefSeq" id="WP_251221761.1">
    <property type="nucleotide sequence ID" value="NZ_JAMBOL010000001.1"/>
</dbReference>
<reference evidence="11" key="1">
    <citation type="submission" date="2022-05" db="EMBL/GenBank/DDBJ databases">
        <title>Comparative Genomics of Spacecraft Associated Microbes.</title>
        <authorList>
            <person name="Tran M.T."/>
            <person name="Wright A."/>
            <person name="Seuylemezian A."/>
            <person name="Eisen J."/>
            <person name="Coil D."/>
        </authorList>
    </citation>
    <scope>NUCLEOTIDE SEQUENCE</scope>
    <source>
        <strain evidence="11">214.1.1</strain>
    </source>
</reference>
<dbReference type="Pfam" id="PF03717">
    <property type="entry name" value="PBP_dimer"/>
    <property type="match status" value="1"/>
</dbReference>
<feature type="chain" id="PRO_5040824086" description="serine-type D-Ala-D-Ala carboxypeptidase" evidence="7">
    <location>
        <begin position="24"/>
        <end position="667"/>
    </location>
</feature>
<dbReference type="GO" id="GO:0008658">
    <property type="term" value="F:penicillin binding"/>
    <property type="evidence" value="ECO:0007669"/>
    <property type="project" value="InterPro"/>
</dbReference>
<evidence type="ECO:0000256" key="2">
    <source>
        <dbReference type="ARBA" id="ARBA00004752"/>
    </source>
</evidence>
<comment type="pathway">
    <text evidence="2">Cell wall biogenesis; peptidoglycan biosynthesis.</text>
</comment>
<dbReference type="GO" id="GO:0071972">
    <property type="term" value="F:peptidoglycan L,D-transpeptidase activity"/>
    <property type="evidence" value="ECO:0007669"/>
    <property type="project" value="TreeGrafter"/>
</dbReference>
<feature type="domain" description="Penicillin-binding protein dimerisation" evidence="9">
    <location>
        <begin position="156"/>
        <end position="323"/>
    </location>
</feature>
<feature type="signal peptide" evidence="7">
    <location>
        <begin position="1"/>
        <end position="23"/>
    </location>
</feature>
<dbReference type="SUPFAM" id="SSF56519">
    <property type="entry name" value="Penicillin binding protein dimerisation domain"/>
    <property type="match status" value="1"/>
</dbReference>
<feature type="domain" description="Penicillin-binding protein transpeptidase" evidence="8">
    <location>
        <begin position="356"/>
        <end position="661"/>
    </location>
</feature>
<evidence type="ECO:0000256" key="1">
    <source>
        <dbReference type="ARBA" id="ARBA00004370"/>
    </source>
</evidence>
<dbReference type="InterPro" id="IPR001460">
    <property type="entry name" value="PCN-bd_Tpept"/>
</dbReference>
<comment type="similarity">
    <text evidence="3">Belongs to the transpeptidase family.</text>
</comment>
<dbReference type="GO" id="GO:0071555">
    <property type="term" value="P:cell wall organization"/>
    <property type="evidence" value="ECO:0007669"/>
    <property type="project" value="TreeGrafter"/>
</dbReference>
<dbReference type="InterPro" id="IPR007887">
    <property type="entry name" value="MecA_N"/>
</dbReference>
<dbReference type="GO" id="GO:0005886">
    <property type="term" value="C:plasma membrane"/>
    <property type="evidence" value="ECO:0007669"/>
    <property type="project" value="TreeGrafter"/>
</dbReference>
<dbReference type="InterPro" id="IPR050515">
    <property type="entry name" value="Beta-lactam/transpept"/>
</dbReference>
<comment type="subcellular location">
    <subcellularLocation>
        <location evidence="1">Membrane</location>
    </subcellularLocation>
</comment>
<evidence type="ECO:0000313" key="11">
    <source>
        <dbReference type="EMBL" id="MCM3712918.1"/>
    </source>
</evidence>
<dbReference type="Pfam" id="PF05223">
    <property type="entry name" value="MecA_N"/>
    <property type="match status" value="1"/>
</dbReference>
<dbReference type="EMBL" id="JAMBOL010000001">
    <property type="protein sequence ID" value="MCM3712918.1"/>
    <property type="molecule type" value="Genomic_DNA"/>
</dbReference>
<dbReference type="InterPro" id="IPR032710">
    <property type="entry name" value="NTF2-like_dom_sf"/>
</dbReference>
<dbReference type="Pfam" id="PF00905">
    <property type="entry name" value="Transpeptidase"/>
    <property type="match status" value="1"/>
</dbReference>
<dbReference type="Proteomes" id="UP001139179">
    <property type="component" value="Unassembled WGS sequence"/>
</dbReference>
<sequence>MDAKKIMLGCVSILLCLSLFACSKEEQTPEEAFNEFAAHLQRGNYEKMYELLTDSAKEVISANAFVERYEKIYLGIEAKEVTITVDQIDEETKRSKAERYPLAFTQRMLTRAGEVTTDAVAELVFHDETKTWKIDWTPGLIFPELEEGDKVRVETLSAKRGELFDRNRSGLAVNGVMYEIGIVPERIESVEETVERLANILGLSQQQVKEALQQDWIKPDMFVPILSIPVEQQETVAQIQDIAGATYREVGARVYPFKQATAHLTGYIGSISAEELEQLESKGYQAHDQIGKAGLEKILEHRLRGEDGSVIYIVDQQGNPKAEIARKEAVDGESIQLTIDASQQQRIYEQFSNEPGTAVSLNPKTGEVLSLVSSPAYDPNEFIHGLTAEAWQQLNEAEAKPLLNRFTQRYAPGSIMKPVTAAIGLAHNWDGNEKKQISRKQWQKDSSWGNYAVTRVKEVNHVDLTDALVHSDNIYFAQMALELGAEAFLSGLDSFGFNEEIPFPYGMAMSTVANNGINSDIQLADTAYGQGELLVTPLHLALMYAPFVTGEMPKPLLFKDERPSVWKDDVIETEDAGKIVADLTAVVAEGTGAASRLTAITLAGKTGTTEYKLSQDEAGKENGGFIAFHADNPELLVLMMIENVENRGGSSYVVPKVRAIFEQQFQQ</sequence>
<evidence type="ECO:0000259" key="9">
    <source>
        <dbReference type="Pfam" id="PF03717"/>
    </source>
</evidence>
<evidence type="ECO:0000259" key="10">
    <source>
        <dbReference type="Pfam" id="PF05223"/>
    </source>
</evidence>
<dbReference type="Gene3D" id="3.90.1310.10">
    <property type="entry name" value="Penicillin-binding protein 2a (Domain 2)"/>
    <property type="match status" value="1"/>
</dbReference>
<dbReference type="PANTHER" id="PTHR30627">
    <property type="entry name" value="PEPTIDOGLYCAN D,D-TRANSPEPTIDASE"/>
    <property type="match status" value="1"/>
</dbReference>
<keyword evidence="5" id="KW-0472">Membrane</keyword>
<name>A0A9X2DPW8_9BACI</name>
<dbReference type="InterPro" id="IPR005311">
    <property type="entry name" value="PBP_dimer"/>
</dbReference>
<dbReference type="Gene3D" id="3.30.1390.30">
    <property type="entry name" value="Penicillin-binding protein 2a, domain 3"/>
    <property type="match status" value="1"/>
</dbReference>
<evidence type="ECO:0000256" key="3">
    <source>
        <dbReference type="ARBA" id="ARBA00007171"/>
    </source>
</evidence>
<dbReference type="SUPFAM" id="SSF54427">
    <property type="entry name" value="NTF2-like"/>
    <property type="match status" value="1"/>
</dbReference>
<dbReference type="GO" id="GO:0046677">
    <property type="term" value="P:response to antibiotic"/>
    <property type="evidence" value="ECO:0007669"/>
    <property type="project" value="InterPro"/>
</dbReference>
<evidence type="ECO:0000256" key="4">
    <source>
        <dbReference type="ARBA" id="ARBA00012448"/>
    </source>
</evidence>
<keyword evidence="7" id="KW-0732">Signal</keyword>
<protein>
    <recommendedName>
        <fullName evidence="4">serine-type D-Ala-D-Ala carboxypeptidase</fullName>
        <ecNumber evidence="4">3.4.16.4</ecNumber>
    </recommendedName>
</protein>
<dbReference type="InterPro" id="IPR036138">
    <property type="entry name" value="PBP_dimer_sf"/>
</dbReference>
<dbReference type="GO" id="GO:0009002">
    <property type="term" value="F:serine-type D-Ala-D-Ala carboxypeptidase activity"/>
    <property type="evidence" value="ECO:0007669"/>
    <property type="project" value="UniProtKB-EC"/>
</dbReference>
<dbReference type="Gene3D" id="3.40.710.10">
    <property type="entry name" value="DD-peptidase/beta-lactamase superfamily"/>
    <property type="match status" value="1"/>
</dbReference>
<comment type="catalytic activity">
    <reaction evidence="6">
        <text>Preferential cleavage: (Ac)2-L-Lys-D-Ala-|-D-Ala. Also transpeptidation of peptidyl-alanyl moieties that are N-acyl substituents of D-alanine.</text>
        <dbReference type="EC" id="3.4.16.4"/>
    </reaction>
</comment>
<evidence type="ECO:0000256" key="7">
    <source>
        <dbReference type="SAM" id="SignalP"/>
    </source>
</evidence>
<dbReference type="InterPro" id="IPR012338">
    <property type="entry name" value="Beta-lactam/transpept-like"/>
</dbReference>
<feature type="domain" description="NTF2-like N-terminal transpeptidase" evidence="10">
    <location>
        <begin position="28"/>
        <end position="149"/>
    </location>
</feature>
<dbReference type="AlphaFoldDB" id="A0A9X2DPW8"/>
<evidence type="ECO:0000256" key="5">
    <source>
        <dbReference type="ARBA" id="ARBA00023136"/>
    </source>
</evidence>